<keyword evidence="2" id="KW-1185">Reference proteome</keyword>
<comment type="caution">
    <text evidence="1">The sequence shown here is derived from an EMBL/GenBank/DDBJ whole genome shotgun (WGS) entry which is preliminary data.</text>
</comment>
<organism evidence="1 2">
    <name type="scientific">Aquimarina rubra</name>
    <dbReference type="NCBI Taxonomy" id="1920033"/>
    <lineage>
        <taxon>Bacteria</taxon>
        <taxon>Pseudomonadati</taxon>
        <taxon>Bacteroidota</taxon>
        <taxon>Flavobacteriia</taxon>
        <taxon>Flavobacteriales</taxon>
        <taxon>Flavobacteriaceae</taxon>
        <taxon>Aquimarina</taxon>
    </lineage>
</organism>
<evidence type="ECO:0000313" key="1">
    <source>
        <dbReference type="EMBL" id="MFD2562878.1"/>
    </source>
</evidence>
<proteinExistence type="predicted"/>
<sequence length="277" mass="32008">MILKEKSKAIGILKKVYHHANTDYETQYDGIVGYKTDFLSQEQWNILKENNLIPNKIEKWTHDDFINSFLKLKENKKLTLEFSKALFLKGITGDFPRYRQTLISFLYLQKVEEHTYIASKKYSGCAICGLPESTTEDSTHNLFTYYLGHSWNESPKHFAAELEDILQYPKPEIYEKDKELLVKLLLSIDDSDKNETPGQLEKRIAKEKLLPKTDKYKRYGILQTLAILGILPSNAEFDNQPARSDIVLPLAGWRGELGVDFQKAIEIFELKVPKKGV</sequence>
<protein>
    <submittedName>
        <fullName evidence="1">Uncharacterized protein</fullName>
    </submittedName>
</protein>
<name>A0ABW5LDC1_9FLAO</name>
<dbReference type="Proteomes" id="UP001597319">
    <property type="component" value="Unassembled WGS sequence"/>
</dbReference>
<evidence type="ECO:0000313" key="2">
    <source>
        <dbReference type="Proteomes" id="UP001597319"/>
    </source>
</evidence>
<accession>A0ABW5LDC1</accession>
<dbReference type="RefSeq" id="WP_378291846.1">
    <property type="nucleotide sequence ID" value="NZ_JBHULE010000019.1"/>
</dbReference>
<gene>
    <name evidence="1" type="ORF">ACFSR1_09400</name>
</gene>
<reference evidence="2" key="1">
    <citation type="journal article" date="2019" name="Int. J. Syst. Evol. Microbiol.">
        <title>The Global Catalogue of Microorganisms (GCM) 10K type strain sequencing project: providing services to taxonomists for standard genome sequencing and annotation.</title>
        <authorList>
            <consortium name="The Broad Institute Genomics Platform"/>
            <consortium name="The Broad Institute Genome Sequencing Center for Infectious Disease"/>
            <person name="Wu L."/>
            <person name="Ma J."/>
        </authorList>
    </citation>
    <scope>NUCLEOTIDE SEQUENCE [LARGE SCALE GENOMIC DNA]</scope>
    <source>
        <strain evidence="2">KCTC 52274</strain>
    </source>
</reference>
<dbReference type="EMBL" id="JBHULE010000019">
    <property type="protein sequence ID" value="MFD2562878.1"/>
    <property type="molecule type" value="Genomic_DNA"/>
</dbReference>